<proteinExistence type="predicted"/>
<evidence type="ECO:0000313" key="2">
    <source>
        <dbReference type="EMBL" id="GMH31258.1"/>
    </source>
</evidence>
<feature type="region of interest" description="Disordered" evidence="1">
    <location>
        <begin position="58"/>
        <end position="77"/>
    </location>
</feature>
<evidence type="ECO:0000313" key="3">
    <source>
        <dbReference type="Proteomes" id="UP001279734"/>
    </source>
</evidence>
<keyword evidence="3" id="KW-1185">Reference proteome</keyword>
<protein>
    <submittedName>
        <fullName evidence="2">Uncharacterized protein</fullName>
    </submittedName>
</protein>
<gene>
    <name evidence="2" type="ORF">Nepgr_033101</name>
</gene>
<dbReference type="PANTHER" id="PTHR33240">
    <property type="entry name" value="OS08G0508500 PROTEIN"/>
    <property type="match status" value="1"/>
</dbReference>
<dbReference type="Proteomes" id="UP001279734">
    <property type="component" value="Unassembled WGS sequence"/>
</dbReference>
<sequence>MRSSSTGQRRPRVPAATTRPILPGTARAGILSREAPDHCGGEIEDLIWCGHLKRFVKSSGQEPTTSDGEASEPPRARTAAGVVHMVSSTDAADTRHGQPEATFSNKRAKIGVKNDVISFSSDDMAHVTSPHTDPLVVLALVSTGEDDYQLKRVFIDNRSSQNLLYLTAFFKLGLKRSQMKAASGPLYGLDNEPVPVQGIVRLEVTMGTHLRSMMRELAFLVVDLPSVYNAILGRPILTTFEAVTSIPHLKVKFPTPWGVGEVLGDQEMGRTCYLSQINPVGPCCPDEDLDLRDETSLQQAQSGEETEAIPLNPSEPERCINVRRSLQPVERDRLITFLRANSDVFARIPADMPGIPAEVIVHKLGLDWSRKPVRQKRRNHSVEKLVAIREEVKRLWTLDSSEKSSIRSGCPTSCW</sequence>
<feature type="compositionally biased region" description="Polar residues" evidence="1">
    <location>
        <begin position="58"/>
        <end position="68"/>
    </location>
</feature>
<organism evidence="2 3">
    <name type="scientific">Nepenthes gracilis</name>
    <name type="common">Slender pitcher plant</name>
    <dbReference type="NCBI Taxonomy" id="150966"/>
    <lineage>
        <taxon>Eukaryota</taxon>
        <taxon>Viridiplantae</taxon>
        <taxon>Streptophyta</taxon>
        <taxon>Embryophyta</taxon>
        <taxon>Tracheophyta</taxon>
        <taxon>Spermatophyta</taxon>
        <taxon>Magnoliopsida</taxon>
        <taxon>eudicotyledons</taxon>
        <taxon>Gunneridae</taxon>
        <taxon>Pentapetalae</taxon>
        <taxon>Caryophyllales</taxon>
        <taxon>Nepenthaceae</taxon>
        <taxon>Nepenthes</taxon>
    </lineage>
</organism>
<dbReference type="AlphaFoldDB" id="A0AAD3Y6M7"/>
<dbReference type="PANTHER" id="PTHR33240:SF15">
    <property type="entry name" value="GAG-PRO-LIKE PROTEIN"/>
    <property type="match status" value="1"/>
</dbReference>
<dbReference type="CDD" id="cd00303">
    <property type="entry name" value="retropepsin_like"/>
    <property type="match status" value="1"/>
</dbReference>
<evidence type="ECO:0000256" key="1">
    <source>
        <dbReference type="SAM" id="MobiDB-lite"/>
    </source>
</evidence>
<reference evidence="2" key="1">
    <citation type="submission" date="2023-05" db="EMBL/GenBank/DDBJ databases">
        <title>Nepenthes gracilis genome sequencing.</title>
        <authorList>
            <person name="Fukushima K."/>
        </authorList>
    </citation>
    <scope>NUCLEOTIDE SEQUENCE</scope>
    <source>
        <strain evidence="2">SING2019-196</strain>
    </source>
</reference>
<comment type="caution">
    <text evidence="2">The sequence shown here is derived from an EMBL/GenBank/DDBJ whole genome shotgun (WGS) entry which is preliminary data.</text>
</comment>
<dbReference type="EMBL" id="BSYO01000040">
    <property type="protein sequence ID" value="GMH31258.1"/>
    <property type="molecule type" value="Genomic_DNA"/>
</dbReference>
<name>A0AAD3Y6M7_NEPGR</name>
<accession>A0AAD3Y6M7</accession>